<evidence type="ECO:0000313" key="4">
    <source>
        <dbReference type="Proteomes" id="UP000018958"/>
    </source>
</evidence>
<feature type="coiled-coil region" evidence="1">
    <location>
        <begin position="297"/>
        <end position="324"/>
    </location>
</feature>
<organism evidence="3 4">
    <name type="scientific">Phytophthora nicotianae CJ01A1</name>
    <dbReference type="NCBI Taxonomy" id="1317063"/>
    <lineage>
        <taxon>Eukaryota</taxon>
        <taxon>Sar</taxon>
        <taxon>Stramenopiles</taxon>
        <taxon>Oomycota</taxon>
        <taxon>Peronosporomycetes</taxon>
        <taxon>Peronosporales</taxon>
        <taxon>Peronosporaceae</taxon>
        <taxon>Phytophthora</taxon>
    </lineage>
</organism>
<evidence type="ECO:0000256" key="2">
    <source>
        <dbReference type="SAM" id="MobiDB-lite"/>
    </source>
</evidence>
<keyword evidence="1" id="KW-0175">Coiled coil</keyword>
<dbReference type="EMBL" id="ANIX01001106">
    <property type="protein sequence ID" value="ETP21216.1"/>
    <property type="molecule type" value="Genomic_DNA"/>
</dbReference>
<evidence type="ECO:0000313" key="3">
    <source>
        <dbReference type="EMBL" id="ETP21216.1"/>
    </source>
</evidence>
<dbReference type="OrthoDB" id="126298at2759"/>
<name>W2XF06_PHYNI</name>
<comment type="caution">
    <text evidence="3">The sequence shown here is derived from an EMBL/GenBank/DDBJ whole genome shotgun (WGS) entry which is preliminary data.</text>
</comment>
<evidence type="ECO:0000256" key="1">
    <source>
        <dbReference type="SAM" id="Coils"/>
    </source>
</evidence>
<dbReference type="Proteomes" id="UP000018958">
    <property type="component" value="Unassembled WGS sequence"/>
</dbReference>
<feature type="compositionally biased region" description="Low complexity" evidence="2">
    <location>
        <begin position="224"/>
        <end position="239"/>
    </location>
</feature>
<sequence>MFSTRIVVVRSRDHTNRRGRYPTISDSIPVAESSDRMDRQHSFRPSSRDVHDLICAEDHRGKSPAAYVEHFRVARATKFFPHPAILSRLYDFLFGVCGLSVLHFRRFDLTAQQEQANANHFNARNFSASVELPKLTGEPCLGDLKAALGVLGTYCNEFFDGRTRRLNLLKNAVITSHGPTQRYQLSHSGVATCWLRIGLPSWSGPIYTAQQAEPQSRAAFGGKPYSQPPTSSSTPTATSKRTVPVEVGLVAPREERGKQLCLRFISKKGCPSTSSTRCTHPFLARFVPKEKIDPVVKKHVQDKLGHLEEKLRCAEQSRQRSRRDAFAAAGVNLPTTLPSLAPQSGRIKQHLGVSSIIWTPTLSKFFRLWRGQTLSDPRPNKAFSCEHLEWLLHGYDLQHVVLSTIWDGVQHPFRSRTSHRPSWRTQMNHKSATSMGNALLGSIRAGQDNETYMVVDEDAAKHWLDLQLSTFGCVPMPGVDPHLGARVIHDLSYPCGVSVNDLSDPNNLPPLSFESVGDLARRIERIKA</sequence>
<gene>
    <name evidence="3" type="ORF">F441_05195</name>
</gene>
<dbReference type="AlphaFoldDB" id="W2XF06"/>
<reference evidence="3 4" key="1">
    <citation type="submission" date="2013-11" db="EMBL/GenBank/DDBJ databases">
        <title>The Genome Sequence of Phytophthora parasitica CJ01A1.</title>
        <authorList>
            <consortium name="The Broad Institute Genomics Platform"/>
            <person name="Russ C."/>
            <person name="Tyler B."/>
            <person name="Panabieres F."/>
            <person name="Shan W."/>
            <person name="Tripathy S."/>
            <person name="Grunwald N."/>
            <person name="Machado M."/>
            <person name="Johnson C.S."/>
            <person name="Walker B."/>
            <person name="Young S.K."/>
            <person name="Zeng Q."/>
            <person name="Gargeya S."/>
            <person name="Fitzgerald M."/>
            <person name="Haas B."/>
            <person name="Abouelleil A."/>
            <person name="Allen A.W."/>
            <person name="Alvarado L."/>
            <person name="Arachchi H.M."/>
            <person name="Berlin A.M."/>
            <person name="Chapman S.B."/>
            <person name="Gainer-Dewar J."/>
            <person name="Goldberg J."/>
            <person name="Griggs A."/>
            <person name="Gujja S."/>
            <person name="Hansen M."/>
            <person name="Howarth C."/>
            <person name="Imamovic A."/>
            <person name="Ireland A."/>
            <person name="Larimer J."/>
            <person name="McCowan C."/>
            <person name="Murphy C."/>
            <person name="Pearson M."/>
            <person name="Poon T.W."/>
            <person name="Priest M."/>
            <person name="Roberts A."/>
            <person name="Saif S."/>
            <person name="Shea T."/>
            <person name="Sisk P."/>
            <person name="Sykes S."/>
            <person name="Wortman J."/>
            <person name="Nusbaum C."/>
            <person name="Birren B."/>
        </authorList>
    </citation>
    <scope>NUCLEOTIDE SEQUENCE [LARGE SCALE GENOMIC DNA]</scope>
    <source>
        <strain evidence="3 4">CJ01A1</strain>
    </source>
</reference>
<accession>W2XF06</accession>
<feature type="region of interest" description="Disordered" evidence="2">
    <location>
        <begin position="218"/>
        <end position="241"/>
    </location>
</feature>
<protein>
    <submittedName>
        <fullName evidence="3">Uncharacterized protein</fullName>
    </submittedName>
</protein>
<proteinExistence type="predicted"/>